<dbReference type="GO" id="GO:0046872">
    <property type="term" value="F:metal ion binding"/>
    <property type="evidence" value="ECO:0007669"/>
    <property type="project" value="UniProtKB-KW"/>
</dbReference>
<sequence>MLLAWQVAALACRYRAMKSPRFFLPFALAITLVSACTSQTTSNRNETAVGCQLGGVVEGALNIATTVAPITSIVANIAGGTNTVINGVVPEGTNSHTFEPKPSDAATLEQADVIFINGLVLEEPTKELALANLKDGASICELGTEILPESSYIFDFSFPLEGGKPNPHLWTNPPMAKQYAQVVRDVLSLRDPANAATFAANYEAFAAKVDALDAAMAEATATIPEGQRKLVTYHDAYAYFAVHYGFTVIGALQPSSFDEPTPKEIGDLIEQIKAEGVKAIFGSEVFPSPVLEQIGAETSVRYIDVLRDDDLIGEPGDVGHSWLGLMRFNFATMVEALGGDASSLNSVDVSDVVKDTAVYPQ</sequence>
<dbReference type="InterPro" id="IPR006129">
    <property type="entry name" value="AdhesinB"/>
</dbReference>
<protein>
    <submittedName>
        <fullName evidence="5">Unannotated protein</fullName>
    </submittedName>
</protein>
<organism evidence="5">
    <name type="scientific">freshwater metagenome</name>
    <dbReference type="NCBI Taxonomy" id="449393"/>
    <lineage>
        <taxon>unclassified sequences</taxon>
        <taxon>metagenomes</taxon>
        <taxon>ecological metagenomes</taxon>
    </lineage>
</organism>
<reference evidence="5" key="1">
    <citation type="submission" date="2020-05" db="EMBL/GenBank/DDBJ databases">
        <authorList>
            <person name="Chiriac C."/>
            <person name="Salcher M."/>
            <person name="Ghai R."/>
            <person name="Kavagutti S V."/>
        </authorList>
    </citation>
    <scope>NUCLEOTIDE SEQUENCE</scope>
</reference>
<dbReference type="PRINTS" id="PR00691">
    <property type="entry name" value="ADHESINB"/>
</dbReference>
<dbReference type="InterPro" id="IPR050492">
    <property type="entry name" value="Bact_metal-bind_prot9"/>
</dbReference>
<dbReference type="PANTHER" id="PTHR42953">
    <property type="entry name" value="HIGH-AFFINITY ZINC UPTAKE SYSTEM PROTEIN ZNUA-RELATED"/>
    <property type="match status" value="1"/>
</dbReference>
<dbReference type="PRINTS" id="PR00690">
    <property type="entry name" value="ADHESNFAMILY"/>
</dbReference>
<proteinExistence type="predicted"/>
<dbReference type="GO" id="GO:0030001">
    <property type="term" value="P:metal ion transport"/>
    <property type="evidence" value="ECO:0007669"/>
    <property type="project" value="InterPro"/>
</dbReference>
<evidence type="ECO:0000313" key="5">
    <source>
        <dbReference type="EMBL" id="CAB4767017.1"/>
    </source>
</evidence>
<evidence type="ECO:0000256" key="4">
    <source>
        <dbReference type="ARBA" id="ARBA00022729"/>
    </source>
</evidence>
<dbReference type="PANTHER" id="PTHR42953:SF1">
    <property type="entry name" value="METAL-BINDING PROTEIN HI_0362-RELATED"/>
    <property type="match status" value="1"/>
</dbReference>
<dbReference type="GO" id="GO:0030313">
    <property type="term" value="C:cell envelope"/>
    <property type="evidence" value="ECO:0007669"/>
    <property type="project" value="UniProtKB-SubCell"/>
</dbReference>
<keyword evidence="2" id="KW-0813">Transport</keyword>
<keyword evidence="3" id="KW-0479">Metal-binding</keyword>
<keyword evidence="4" id="KW-0732">Signal</keyword>
<dbReference type="Pfam" id="PF01297">
    <property type="entry name" value="ZnuA"/>
    <property type="match status" value="1"/>
</dbReference>
<evidence type="ECO:0000256" key="1">
    <source>
        <dbReference type="ARBA" id="ARBA00004196"/>
    </source>
</evidence>
<dbReference type="SUPFAM" id="SSF53807">
    <property type="entry name" value="Helical backbone' metal receptor"/>
    <property type="match status" value="1"/>
</dbReference>
<evidence type="ECO:0000256" key="2">
    <source>
        <dbReference type="ARBA" id="ARBA00022448"/>
    </source>
</evidence>
<dbReference type="Gene3D" id="3.40.50.1980">
    <property type="entry name" value="Nitrogenase molybdenum iron protein domain"/>
    <property type="match status" value="2"/>
</dbReference>
<accession>A0A6J6V8Z8</accession>
<dbReference type="AlphaFoldDB" id="A0A6J6V8Z8"/>
<gene>
    <name evidence="5" type="ORF">UFOPK2872_00927</name>
</gene>
<name>A0A6J6V8Z8_9ZZZZ</name>
<comment type="subcellular location">
    <subcellularLocation>
        <location evidence="1">Cell envelope</location>
    </subcellularLocation>
</comment>
<dbReference type="InterPro" id="IPR006127">
    <property type="entry name" value="ZnuA-like"/>
</dbReference>
<dbReference type="GO" id="GO:0007155">
    <property type="term" value="P:cell adhesion"/>
    <property type="evidence" value="ECO:0007669"/>
    <property type="project" value="InterPro"/>
</dbReference>
<dbReference type="InterPro" id="IPR006128">
    <property type="entry name" value="Lipoprotein_PsaA-like"/>
</dbReference>
<evidence type="ECO:0000256" key="3">
    <source>
        <dbReference type="ARBA" id="ARBA00022723"/>
    </source>
</evidence>
<dbReference type="EMBL" id="CAEZZM010000115">
    <property type="protein sequence ID" value="CAB4767017.1"/>
    <property type="molecule type" value="Genomic_DNA"/>
</dbReference>